<sequence>MSKSALIIGATGQVGRHALTELLASSHFSTVGEFGRRVTDPASLKTGKEKLQQKAIDFDNLDEPALKEGKWDIVFVTLGTTRKAAGSAEAFEKIDREYVVKAAKAARVEGASQRLVYCSSGGANPNSPFLYTKSKGLTELELAGLGYDETIVFRPGMLLGTDRSDSRPAESILGPIFGALSHVTSALASSVDQVGKAMVMAGFSGTTNLPAEAQASKAGTEGHAFTLIGNSGILSLVKTN</sequence>
<evidence type="ECO:0000313" key="4">
    <source>
        <dbReference type="EMBL" id="KIY71188.1"/>
    </source>
</evidence>
<comment type="similarity">
    <text evidence="2">Belongs to the FMP52 family.</text>
</comment>
<dbReference type="Proteomes" id="UP000054007">
    <property type="component" value="Unassembled WGS sequence"/>
</dbReference>
<evidence type="ECO:0000256" key="2">
    <source>
        <dbReference type="ARBA" id="ARBA00006617"/>
    </source>
</evidence>
<dbReference type="AlphaFoldDB" id="A0A0D7BKX1"/>
<dbReference type="Pfam" id="PF13460">
    <property type="entry name" value="NAD_binding_10"/>
    <property type="match status" value="1"/>
</dbReference>
<dbReference type="PANTHER" id="PTHR14097:SF7">
    <property type="entry name" value="OXIDOREDUCTASE HTATIP2"/>
    <property type="match status" value="1"/>
</dbReference>
<evidence type="ECO:0000259" key="3">
    <source>
        <dbReference type="Pfam" id="PF13460"/>
    </source>
</evidence>
<dbReference type="PANTHER" id="PTHR14097">
    <property type="entry name" value="OXIDOREDUCTASE HTATIP2"/>
    <property type="match status" value="1"/>
</dbReference>
<dbReference type="SUPFAM" id="SSF51735">
    <property type="entry name" value="NAD(P)-binding Rossmann-fold domains"/>
    <property type="match status" value="1"/>
</dbReference>
<keyword evidence="5" id="KW-1185">Reference proteome</keyword>
<dbReference type="STRING" id="1314674.A0A0D7BKX1"/>
<dbReference type="InterPro" id="IPR016040">
    <property type="entry name" value="NAD(P)-bd_dom"/>
</dbReference>
<dbReference type="OrthoDB" id="430436at2759"/>
<name>A0A0D7BKX1_9AGAR</name>
<dbReference type="GO" id="GO:0051170">
    <property type="term" value="P:import into nucleus"/>
    <property type="evidence" value="ECO:0007669"/>
    <property type="project" value="TreeGrafter"/>
</dbReference>
<comment type="subcellular location">
    <subcellularLocation>
        <location evidence="1">Mitochondrion outer membrane</location>
        <topology evidence="1">Peripheral membrane protein</topology>
    </subcellularLocation>
</comment>
<protein>
    <recommendedName>
        <fullName evidence="3">NAD(P)-binding domain-containing protein</fullName>
    </recommendedName>
</protein>
<proteinExistence type="inferred from homology"/>
<gene>
    <name evidence="4" type="ORF">CYLTODRAFT_390770</name>
</gene>
<evidence type="ECO:0000313" key="5">
    <source>
        <dbReference type="Proteomes" id="UP000054007"/>
    </source>
</evidence>
<dbReference type="InterPro" id="IPR036291">
    <property type="entry name" value="NAD(P)-bd_dom_sf"/>
</dbReference>
<dbReference type="EMBL" id="KN880457">
    <property type="protein sequence ID" value="KIY71188.1"/>
    <property type="molecule type" value="Genomic_DNA"/>
</dbReference>
<feature type="domain" description="NAD(P)-binding" evidence="3">
    <location>
        <begin position="9"/>
        <end position="161"/>
    </location>
</feature>
<evidence type="ECO:0000256" key="1">
    <source>
        <dbReference type="ARBA" id="ARBA00004450"/>
    </source>
</evidence>
<dbReference type="Gene3D" id="3.40.50.720">
    <property type="entry name" value="NAD(P)-binding Rossmann-like Domain"/>
    <property type="match status" value="1"/>
</dbReference>
<organism evidence="4 5">
    <name type="scientific">Cylindrobasidium torrendii FP15055 ss-10</name>
    <dbReference type="NCBI Taxonomy" id="1314674"/>
    <lineage>
        <taxon>Eukaryota</taxon>
        <taxon>Fungi</taxon>
        <taxon>Dikarya</taxon>
        <taxon>Basidiomycota</taxon>
        <taxon>Agaricomycotina</taxon>
        <taxon>Agaricomycetes</taxon>
        <taxon>Agaricomycetidae</taxon>
        <taxon>Agaricales</taxon>
        <taxon>Marasmiineae</taxon>
        <taxon>Physalacriaceae</taxon>
        <taxon>Cylindrobasidium</taxon>
    </lineage>
</organism>
<reference evidence="4 5" key="1">
    <citation type="journal article" date="2015" name="Fungal Genet. Biol.">
        <title>Evolution of novel wood decay mechanisms in Agaricales revealed by the genome sequences of Fistulina hepatica and Cylindrobasidium torrendii.</title>
        <authorList>
            <person name="Floudas D."/>
            <person name="Held B.W."/>
            <person name="Riley R."/>
            <person name="Nagy L.G."/>
            <person name="Koehler G."/>
            <person name="Ransdell A.S."/>
            <person name="Younus H."/>
            <person name="Chow J."/>
            <person name="Chiniquy J."/>
            <person name="Lipzen A."/>
            <person name="Tritt A."/>
            <person name="Sun H."/>
            <person name="Haridas S."/>
            <person name="LaButti K."/>
            <person name="Ohm R.A."/>
            <person name="Kues U."/>
            <person name="Blanchette R.A."/>
            <person name="Grigoriev I.V."/>
            <person name="Minto R.E."/>
            <person name="Hibbett D.S."/>
        </authorList>
    </citation>
    <scope>NUCLEOTIDE SEQUENCE [LARGE SCALE GENOMIC DNA]</scope>
    <source>
        <strain evidence="4 5">FP15055 ss-10</strain>
    </source>
</reference>
<accession>A0A0D7BKX1</accession>
<dbReference type="GO" id="GO:0005741">
    <property type="term" value="C:mitochondrial outer membrane"/>
    <property type="evidence" value="ECO:0007669"/>
    <property type="project" value="UniProtKB-SubCell"/>
</dbReference>